<reference evidence="1 2" key="1">
    <citation type="journal article" date="2016" name="Genome Biol. Evol.">
        <title>Divergent and convergent evolution of fungal pathogenicity.</title>
        <authorList>
            <person name="Shang Y."/>
            <person name="Xiao G."/>
            <person name="Zheng P."/>
            <person name="Cen K."/>
            <person name="Zhan S."/>
            <person name="Wang C."/>
        </authorList>
    </citation>
    <scope>NUCLEOTIDE SEQUENCE [LARGE SCALE GENOMIC DNA]</scope>
    <source>
        <strain evidence="1 2">ARSEF 7405</strain>
    </source>
</reference>
<evidence type="ECO:0000313" key="1">
    <source>
        <dbReference type="EMBL" id="KZZ87142.1"/>
    </source>
</evidence>
<keyword evidence="2" id="KW-1185">Reference proteome</keyword>
<dbReference type="VEuPathDB" id="FungiDB:AAP_05897"/>
<proteinExistence type="predicted"/>
<name>A0A162ICP5_9EURO</name>
<dbReference type="Proteomes" id="UP000242877">
    <property type="component" value="Unassembled WGS sequence"/>
</dbReference>
<dbReference type="AlphaFoldDB" id="A0A162ICP5"/>
<organism evidence="1 2">
    <name type="scientific">Ascosphaera apis ARSEF 7405</name>
    <dbReference type="NCBI Taxonomy" id="392613"/>
    <lineage>
        <taxon>Eukaryota</taxon>
        <taxon>Fungi</taxon>
        <taxon>Dikarya</taxon>
        <taxon>Ascomycota</taxon>
        <taxon>Pezizomycotina</taxon>
        <taxon>Eurotiomycetes</taxon>
        <taxon>Eurotiomycetidae</taxon>
        <taxon>Onygenales</taxon>
        <taxon>Ascosphaeraceae</taxon>
        <taxon>Ascosphaera</taxon>
    </lineage>
</organism>
<evidence type="ECO:0000313" key="2">
    <source>
        <dbReference type="Proteomes" id="UP000242877"/>
    </source>
</evidence>
<dbReference type="EMBL" id="AZGZ01000038">
    <property type="protein sequence ID" value="KZZ87142.1"/>
    <property type="molecule type" value="Genomic_DNA"/>
</dbReference>
<sequence>MNGRFISFKDHNGIDIDMMVNVEVTTSIIMQSDNSIHGRPLHTYEGLSSLQNIVMQEATTGGDKQRDYVVFEKVPRKIIQTLLADTEFLRPETTAITEFDKARKQLVIKMPTSKAHEAATGMLIRIVERELGKAGVAHMFVPTVRATFESADGERGKEPDYSWMIVGDGWPAIIIEVGLSESGAKLREDAHFWLLAGADQGRIALTLNIEDDELCLTSWVVNTTNDDVHIGAKMTATRMRDDTWVLDPSSPTDIRIPARNVLLDQTPFIAQSRELVIEANDLISLGQTSDLFNRRRH</sequence>
<accession>A0A162ICP5</accession>
<comment type="caution">
    <text evidence="1">The sequence shown here is derived from an EMBL/GenBank/DDBJ whole genome shotgun (WGS) entry which is preliminary data.</text>
</comment>
<protein>
    <submittedName>
        <fullName evidence="1">Uncharacterized protein</fullName>
    </submittedName>
</protein>
<gene>
    <name evidence="1" type="ORF">AAP_05897</name>
</gene>
<dbReference type="OrthoDB" id="4185394at2759"/>